<name>A0A7C1CFF0_9CREN</name>
<comment type="caution">
    <text evidence="1">The sequence shown here is derived from an EMBL/GenBank/DDBJ whole genome shotgun (WGS) entry which is preliminary data.</text>
</comment>
<dbReference type="EMBL" id="DSAY01000123">
    <property type="protein sequence ID" value="HDP15476.1"/>
    <property type="molecule type" value="Genomic_DNA"/>
</dbReference>
<protein>
    <submittedName>
        <fullName evidence="1">Uncharacterized protein</fullName>
    </submittedName>
</protein>
<sequence>MDKCLRESMGLKGYLVPGLEGNAFIQVFQVIPGCGWWLSRAVLTLFSKSMGFEVEIDYNHVSKHLDSLIIRGYRDGKMVFNVSFTESRRQIRKRIETLRSLFYALISTV</sequence>
<gene>
    <name evidence="1" type="ORF">ENN26_06880</name>
</gene>
<dbReference type="AlphaFoldDB" id="A0A7C1CFF0"/>
<organism evidence="1">
    <name type="scientific">Thermofilum adornatum</name>
    <dbReference type="NCBI Taxonomy" id="1365176"/>
    <lineage>
        <taxon>Archaea</taxon>
        <taxon>Thermoproteota</taxon>
        <taxon>Thermoprotei</taxon>
        <taxon>Thermofilales</taxon>
        <taxon>Thermofilaceae</taxon>
        <taxon>Thermofilum</taxon>
    </lineage>
</organism>
<accession>A0A7C1CFF0</accession>
<reference evidence="1" key="1">
    <citation type="journal article" date="2020" name="mSystems">
        <title>Genome- and Community-Level Interaction Insights into Carbon Utilization and Element Cycling Functions of Hydrothermarchaeota in Hydrothermal Sediment.</title>
        <authorList>
            <person name="Zhou Z."/>
            <person name="Liu Y."/>
            <person name="Xu W."/>
            <person name="Pan J."/>
            <person name="Luo Z.H."/>
            <person name="Li M."/>
        </authorList>
    </citation>
    <scope>NUCLEOTIDE SEQUENCE [LARGE SCALE GENOMIC DNA]</scope>
    <source>
        <strain evidence="1">SpSt-116</strain>
    </source>
</reference>
<proteinExistence type="predicted"/>
<evidence type="ECO:0000313" key="1">
    <source>
        <dbReference type="EMBL" id="HDP15476.1"/>
    </source>
</evidence>